<dbReference type="PRINTS" id="PR00385">
    <property type="entry name" value="P450"/>
</dbReference>
<sequence>MAPFTFRLLPLACTASIAIYVLSRFMHFETKSTSTLTYSITFTIYLLYWLYIYPYHLSPLRHVPTVPGCPLWGHVFEIFNAEIGAVQQKWHKTHGPIVRYFYPFGKEILSVVDNSALKHILVEASYNYEKTASNRKFLSRLFGEGILTAGGKVHAQQRKALNPAFSISAIKALAPAFWDYSCSMSSYWEQDIKDSSDDSVSLDISDWASRATLDIIVAVGFGAKIDTLHNPTAPLIEAFRTVFRFDAVAKLLAVLHILFPIVRYLPIKENREVDAAKRTLFEFASGLIEKKEANIYSTDNNILSQLVRGDRKLQAGGQDIFSQVICDQIATFLGVGQDTSATWLSWTLHLLSKHQHMQVKLREEIRSHFPFLFRSATHEKIDFTEVDVDRLPYLNNVCRESLRFIPPIPFVSREAASDERLGEYFIPKGTVIHIPINTIHRMPEYWGPNPNAFDPDRWTCLPASYTNNAFLPFTQGPRGCIGRKFADTEVKTILCCLLSRFQFSPDPAVRDPEELKRYRIVQKSQYGIRLKVSKLDR</sequence>
<keyword evidence="7" id="KW-0349">Heme</keyword>
<dbReference type="AlphaFoldDB" id="A0A5N6DT33"/>
<dbReference type="InterPro" id="IPR002403">
    <property type="entry name" value="Cyt_P450_E_grp-IV"/>
</dbReference>
<dbReference type="PANTHER" id="PTHR24305">
    <property type="entry name" value="CYTOCHROME P450"/>
    <property type="match status" value="1"/>
</dbReference>
<keyword evidence="6" id="KW-0503">Monooxygenase</keyword>
<feature type="transmembrane region" description="Helical" evidence="8">
    <location>
        <begin position="6"/>
        <end position="23"/>
    </location>
</feature>
<reference evidence="9 10" key="1">
    <citation type="submission" date="2019-04" db="EMBL/GenBank/DDBJ databases">
        <title>Fungal friends and foes A comparative genomics study of 23 Aspergillus species from section Flavi.</title>
        <authorList>
            <consortium name="DOE Joint Genome Institute"/>
            <person name="Kjaerbolling I."/>
            <person name="Vesth T.C."/>
            <person name="Frisvad J.C."/>
            <person name="Nybo J.L."/>
            <person name="Theobald S."/>
            <person name="Kildgaard S."/>
            <person name="Petersen T.I."/>
            <person name="Kuo A."/>
            <person name="Sato A."/>
            <person name="Lyhne E.K."/>
            <person name="Kogle M.E."/>
            <person name="Wiebenga A."/>
            <person name="Kun R.S."/>
            <person name="Lubbers R.J."/>
            <person name="Makela M.R."/>
            <person name="Barry K."/>
            <person name="Chovatia M."/>
            <person name="Clum A."/>
            <person name="Daum C."/>
            <person name="Haridas S."/>
            <person name="He G."/>
            <person name="LaButti K."/>
            <person name="Lipzen A."/>
            <person name="Mondo S."/>
            <person name="Pangilinan J."/>
            <person name="Riley R."/>
            <person name="Salamov A."/>
            <person name="Simmons B.A."/>
            <person name="Magnuson J.K."/>
            <person name="Henrissat B."/>
            <person name="Mortensen U.H."/>
            <person name="Larsen T.O."/>
            <person name="De vries R.P."/>
            <person name="Grigoriev I.V."/>
            <person name="Machida M."/>
            <person name="Baker S.E."/>
            <person name="Andersen M.R."/>
        </authorList>
    </citation>
    <scope>NUCLEOTIDE SEQUENCE [LARGE SCALE GENOMIC DNA]</scope>
    <source>
        <strain evidence="9 10">CBS 117618</strain>
    </source>
</reference>
<dbReference type="GO" id="GO:0020037">
    <property type="term" value="F:heme binding"/>
    <property type="evidence" value="ECO:0007669"/>
    <property type="project" value="InterPro"/>
</dbReference>
<keyword evidence="3 7" id="KW-0479">Metal-binding</keyword>
<keyword evidence="5 7" id="KW-0408">Iron</keyword>
<name>A0A5N6DT33_ASPPA</name>
<evidence type="ECO:0000256" key="7">
    <source>
        <dbReference type="PIRSR" id="PIRSR602403-1"/>
    </source>
</evidence>
<dbReference type="EMBL" id="ML734953">
    <property type="protein sequence ID" value="KAB8208147.1"/>
    <property type="molecule type" value="Genomic_DNA"/>
</dbReference>
<proteinExistence type="inferred from homology"/>
<evidence type="ECO:0000256" key="4">
    <source>
        <dbReference type="ARBA" id="ARBA00023002"/>
    </source>
</evidence>
<keyword evidence="8" id="KW-1133">Transmembrane helix</keyword>
<evidence type="ECO:0000256" key="2">
    <source>
        <dbReference type="ARBA" id="ARBA00010617"/>
    </source>
</evidence>
<evidence type="ECO:0000256" key="8">
    <source>
        <dbReference type="SAM" id="Phobius"/>
    </source>
</evidence>
<dbReference type="PANTHER" id="PTHR24305:SF166">
    <property type="entry name" value="CYTOCHROME P450 12A4, MITOCHONDRIAL-RELATED"/>
    <property type="match status" value="1"/>
</dbReference>
<dbReference type="Proteomes" id="UP000326532">
    <property type="component" value="Unassembled WGS sequence"/>
</dbReference>
<comment type="similarity">
    <text evidence="2">Belongs to the cytochrome P450 family.</text>
</comment>
<dbReference type="GO" id="GO:0004497">
    <property type="term" value="F:monooxygenase activity"/>
    <property type="evidence" value="ECO:0007669"/>
    <property type="project" value="UniProtKB-KW"/>
</dbReference>
<dbReference type="Pfam" id="PF00067">
    <property type="entry name" value="p450"/>
    <property type="match status" value="1"/>
</dbReference>
<dbReference type="GO" id="GO:0005506">
    <property type="term" value="F:iron ion binding"/>
    <property type="evidence" value="ECO:0007669"/>
    <property type="project" value="InterPro"/>
</dbReference>
<keyword evidence="8" id="KW-0472">Membrane</keyword>
<dbReference type="VEuPathDB" id="FungiDB:BDV34DRAFT_222966"/>
<comment type="cofactor">
    <cofactor evidence="1 7">
        <name>heme</name>
        <dbReference type="ChEBI" id="CHEBI:30413"/>
    </cofactor>
</comment>
<dbReference type="SUPFAM" id="SSF48264">
    <property type="entry name" value="Cytochrome P450"/>
    <property type="match status" value="1"/>
</dbReference>
<keyword evidence="8" id="KW-0812">Transmembrane</keyword>
<dbReference type="InterPro" id="IPR001128">
    <property type="entry name" value="Cyt_P450"/>
</dbReference>
<dbReference type="OMA" id="PAKMNRD"/>
<feature type="transmembrane region" description="Helical" evidence="8">
    <location>
        <begin position="35"/>
        <end position="53"/>
    </location>
</feature>
<accession>A0A5N6DT33</accession>
<evidence type="ECO:0000256" key="3">
    <source>
        <dbReference type="ARBA" id="ARBA00022723"/>
    </source>
</evidence>
<dbReference type="Gene3D" id="1.10.630.10">
    <property type="entry name" value="Cytochrome P450"/>
    <property type="match status" value="1"/>
</dbReference>
<keyword evidence="4" id="KW-0560">Oxidoreductase</keyword>
<dbReference type="InterPro" id="IPR036396">
    <property type="entry name" value="Cyt_P450_sf"/>
</dbReference>
<evidence type="ECO:0000313" key="9">
    <source>
        <dbReference type="EMBL" id="KAB8208147.1"/>
    </source>
</evidence>
<protein>
    <submittedName>
        <fullName evidence="9">Cytochrome P450</fullName>
    </submittedName>
</protein>
<organism evidence="9 10">
    <name type="scientific">Aspergillus parasiticus</name>
    <dbReference type="NCBI Taxonomy" id="5067"/>
    <lineage>
        <taxon>Eukaryota</taxon>
        <taxon>Fungi</taxon>
        <taxon>Dikarya</taxon>
        <taxon>Ascomycota</taxon>
        <taxon>Pezizomycotina</taxon>
        <taxon>Eurotiomycetes</taxon>
        <taxon>Eurotiomycetidae</taxon>
        <taxon>Eurotiales</taxon>
        <taxon>Aspergillaceae</taxon>
        <taxon>Aspergillus</taxon>
        <taxon>Aspergillus subgen. Circumdati</taxon>
    </lineage>
</organism>
<dbReference type="InterPro" id="IPR050121">
    <property type="entry name" value="Cytochrome_P450_monoxygenase"/>
</dbReference>
<dbReference type="GO" id="GO:0016705">
    <property type="term" value="F:oxidoreductase activity, acting on paired donors, with incorporation or reduction of molecular oxygen"/>
    <property type="evidence" value="ECO:0007669"/>
    <property type="project" value="InterPro"/>
</dbReference>
<dbReference type="PRINTS" id="PR00465">
    <property type="entry name" value="EP450IV"/>
</dbReference>
<evidence type="ECO:0000313" key="10">
    <source>
        <dbReference type="Proteomes" id="UP000326532"/>
    </source>
</evidence>
<keyword evidence="10" id="KW-1185">Reference proteome</keyword>
<dbReference type="CDD" id="cd11069">
    <property type="entry name" value="CYP_FUM15-like"/>
    <property type="match status" value="1"/>
</dbReference>
<feature type="binding site" description="axial binding residue" evidence="7">
    <location>
        <position position="480"/>
    </location>
    <ligand>
        <name>heme</name>
        <dbReference type="ChEBI" id="CHEBI:30413"/>
    </ligand>
    <ligandPart>
        <name>Fe</name>
        <dbReference type="ChEBI" id="CHEBI:18248"/>
    </ligandPart>
</feature>
<gene>
    <name evidence="9" type="ORF">BDV34DRAFT_222966</name>
</gene>
<evidence type="ECO:0000256" key="1">
    <source>
        <dbReference type="ARBA" id="ARBA00001971"/>
    </source>
</evidence>
<evidence type="ECO:0000256" key="5">
    <source>
        <dbReference type="ARBA" id="ARBA00023004"/>
    </source>
</evidence>
<evidence type="ECO:0000256" key="6">
    <source>
        <dbReference type="ARBA" id="ARBA00023033"/>
    </source>
</evidence>